<evidence type="ECO:0000313" key="12">
    <source>
        <dbReference type="EMBL" id="UWP58126.1"/>
    </source>
</evidence>
<feature type="domain" description="OmpR/PhoB-type" evidence="11">
    <location>
        <begin position="123"/>
        <end position="216"/>
    </location>
</feature>
<feature type="DNA-binding region" description="OmpR/PhoB-type" evidence="9">
    <location>
        <begin position="123"/>
        <end position="216"/>
    </location>
</feature>
<dbReference type="InterPro" id="IPR036388">
    <property type="entry name" value="WH-like_DNA-bd_sf"/>
</dbReference>
<keyword evidence="5 9" id="KW-0238">DNA-binding</keyword>
<evidence type="ECO:0000256" key="6">
    <source>
        <dbReference type="ARBA" id="ARBA00023163"/>
    </source>
</evidence>
<dbReference type="PANTHER" id="PTHR48111:SF40">
    <property type="entry name" value="PHOSPHATE REGULON TRANSCRIPTIONAL REGULATORY PROTEIN PHOB"/>
    <property type="match status" value="1"/>
</dbReference>
<dbReference type="PROSITE" id="PS50110">
    <property type="entry name" value="RESPONSE_REGULATORY"/>
    <property type="match status" value="1"/>
</dbReference>
<feature type="modified residue" description="4-aspartylphosphate" evidence="8">
    <location>
        <position position="53"/>
    </location>
</feature>
<dbReference type="SUPFAM" id="SSF52172">
    <property type="entry name" value="CheY-like"/>
    <property type="match status" value="1"/>
</dbReference>
<accession>A0ABY5VC90</accession>
<dbReference type="Pfam" id="PF00486">
    <property type="entry name" value="Trans_reg_C"/>
    <property type="match status" value="1"/>
</dbReference>
<dbReference type="InterPro" id="IPR039420">
    <property type="entry name" value="WalR-like"/>
</dbReference>
<proteinExistence type="predicted"/>
<dbReference type="InterPro" id="IPR001867">
    <property type="entry name" value="OmpR/PhoB-type_DNA-bd"/>
</dbReference>
<dbReference type="Gene3D" id="3.40.50.2300">
    <property type="match status" value="1"/>
</dbReference>
<keyword evidence="3" id="KW-0902">Two-component regulatory system</keyword>
<evidence type="ECO:0000256" key="5">
    <source>
        <dbReference type="ARBA" id="ARBA00023125"/>
    </source>
</evidence>
<dbReference type="EMBL" id="CP102290">
    <property type="protein sequence ID" value="UWP58126.1"/>
    <property type="molecule type" value="Genomic_DNA"/>
</dbReference>
<evidence type="ECO:0000256" key="2">
    <source>
        <dbReference type="ARBA" id="ARBA00022553"/>
    </source>
</evidence>
<evidence type="ECO:0000259" key="10">
    <source>
        <dbReference type="PROSITE" id="PS50110"/>
    </source>
</evidence>
<dbReference type="PANTHER" id="PTHR48111">
    <property type="entry name" value="REGULATOR OF RPOS"/>
    <property type="match status" value="1"/>
</dbReference>
<gene>
    <name evidence="12" type="ORF">NQ502_12075</name>
</gene>
<protein>
    <recommendedName>
        <fullName evidence="1">Stage 0 sporulation protein A homolog</fullName>
    </recommendedName>
</protein>
<keyword evidence="13" id="KW-1185">Reference proteome</keyword>
<dbReference type="Gene3D" id="1.10.10.10">
    <property type="entry name" value="Winged helix-like DNA-binding domain superfamily/Winged helix DNA-binding domain"/>
    <property type="match status" value="1"/>
</dbReference>
<dbReference type="SMART" id="SM00448">
    <property type="entry name" value="REC"/>
    <property type="match status" value="1"/>
</dbReference>
<evidence type="ECO:0000256" key="7">
    <source>
        <dbReference type="ARBA" id="ARBA00024867"/>
    </source>
</evidence>
<dbReference type="InterPro" id="IPR011006">
    <property type="entry name" value="CheY-like_superfamily"/>
</dbReference>
<keyword evidence="6" id="KW-0804">Transcription</keyword>
<feature type="domain" description="Response regulatory" evidence="10">
    <location>
        <begin position="3"/>
        <end position="116"/>
    </location>
</feature>
<reference evidence="12" key="1">
    <citation type="journal article" date="2022" name="Cell">
        <title>Design, construction, and in vivo augmentation of a complex gut microbiome.</title>
        <authorList>
            <person name="Cheng A.G."/>
            <person name="Ho P.Y."/>
            <person name="Aranda-Diaz A."/>
            <person name="Jain S."/>
            <person name="Yu F.B."/>
            <person name="Meng X."/>
            <person name="Wang M."/>
            <person name="Iakiviak M."/>
            <person name="Nagashima K."/>
            <person name="Zhao A."/>
            <person name="Murugkar P."/>
            <person name="Patil A."/>
            <person name="Atabakhsh K."/>
            <person name="Weakley A."/>
            <person name="Yan J."/>
            <person name="Brumbaugh A.R."/>
            <person name="Higginbottom S."/>
            <person name="Dimas A."/>
            <person name="Shiver A.L."/>
            <person name="Deutschbauer A."/>
            <person name="Neff N."/>
            <person name="Sonnenburg J.L."/>
            <person name="Huang K.C."/>
            <person name="Fischbach M.A."/>
        </authorList>
    </citation>
    <scope>NUCLEOTIDE SEQUENCE</scope>
    <source>
        <strain evidence="12">DSM 19829</strain>
    </source>
</reference>
<dbReference type="Proteomes" id="UP001060164">
    <property type="component" value="Chromosome"/>
</dbReference>
<dbReference type="Pfam" id="PF00072">
    <property type="entry name" value="Response_reg"/>
    <property type="match status" value="1"/>
</dbReference>
<evidence type="ECO:0000256" key="4">
    <source>
        <dbReference type="ARBA" id="ARBA00023015"/>
    </source>
</evidence>
<evidence type="ECO:0000256" key="8">
    <source>
        <dbReference type="PROSITE-ProRule" id="PRU00169"/>
    </source>
</evidence>
<keyword evidence="4" id="KW-0805">Transcription regulation</keyword>
<dbReference type="InterPro" id="IPR001789">
    <property type="entry name" value="Sig_transdc_resp-reg_receiver"/>
</dbReference>
<evidence type="ECO:0000259" key="11">
    <source>
        <dbReference type="PROSITE" id="PS51755"/>
    </source>
</evidence>
<evidence type="ECO:0000256" key="3">
    <source>
        <dbReference type="ARBA" id="ARBA00023012"/>
    </source>
</evidence>
<dbReference type="PROSITE" id="PS51755">
    <property type="entry name" value="OMPR_PHOB"/>
    <property type="match status" value="1"/>
</dbReference>
<evidence type="ECO:0000313" key="13">
    <source>
        <dbReference type="Proteomes" id="UP001060164"/>
    </source>
</evidence>
<evidence type="ECO:0000256" key="1">
    <source>
        <dbReference type="ARBA" id="ARBA00018672"/>
    </source>
</evidence>
<evidence type="ECO:0000256" key="9">
    <source>
        <dbReference type="PROSITE-ProRule" id="PRU01091"/>
    </source>
</evidence>
<keyword evidence="2 8" id="KW-0597">Phosphoprotein</keyword>
<sequence length="218" mass="24307">MAKILVIEDSESISNLICMNLSVVGYEVRPALEGHAALGMIESGEHFDLALVDIMLPGIDGFELMGPLAARNIPVIYLTAKNDIESKVRGLKGGAEDYIVKPFEVLELLVRVEKVLKRRGNADTTITAGELEIKTEERVVERNGRPVSLKPREFDFLVLLAKNKNVALSREKILAEVWGMDYMGETRTVDVHIAQLRRKTGLNILSVPKIGYRLEDRP</sequence>
<dbReference type="SMART" id="SM00862">
    <property type="entry name" value="Trans_reg_C"/>
    <property type="match status" value="1"/>
</dbReference>
<dbReference type="Gene3D" id="6.10.250.690">
    <property type="match status" value="1"/>
</dbReference>
<dbReference type="CDD" id="cd00383">
    <property type="entry name" value="trans_reg_C"/>
    <property type="match status" value="1"/>
</dbReference>
<dbReference type="RefSeq" id="WP_028529553.1">
    <property type="nucleotide sequence ID" value="NZ_CABLBR010000027.1"/>
</dbReference>
<organism evidence="12 13">
    <name type="scientific">Ruminococcus gauvreauii</name>
    <dbReference type="NCBI Taxonomy" id="438033"/>
    <lineage>
        <taxon>Bacteria</taxon>
        <taxon>Bacillati</taxon>
        <taxon>Bacillota</taxon>
        <taxon>Clostridia</taxon>
        <taxon>Eubacteriales</taxon>
        <taxon>Oscillospiraceae</taxon>
        <taxon>Ruminococcus</taxon>
    </lineage>
</organism>
<comment type="function">
    <text evidence="7">May play the central regulatory role in sporulation. It may be an element of the effector pathway responsible for the activation of sporulation genes in response to nutritional stress. Spo0A may act in concert with spo0H (a sigma factor) to control the expression of some genes that are critical to the sporulation process.</text>
</comment>
<name>A0ABY5VC90_9FIRM</name>